<evidence type="ECO:0000313" key="3">
    <source>
        <dbReference type="EMBL" id="QIZ70153.1"/>
    </source>
</evidence>
<keyword evidence="1" id="KW-0175">Coiled coil</keyword>
<keyword evidence="4" id="KW-1185">Reference proteome</keyword>
<feature type="region of interest" description="Disordered" evidence="2">
    <location>
        <begin position="111"/>
        <end position="140"/>
    </location>
</feature>
<gene>
    <name evidence="3" type="ORF">HCG48_05890</name>
</gene>
<evidence type="ECO:0000313" key="4">
    <source>
        <dbReference type="Proteomes" id="UP000500857"/>
    </source>
</evidence>
<evidence type="ECO:0008006" key="5">
    <source>
        <dbReference type="Google" id="ProtNLM"/>
    </source>
</evidence>
<feature type="coiled-coil region" evidence="1">
    <location>
        <begin position="54"/>
        <end position="81"/>
    </location>
</feature>
<organism evidence="3 4">
    <name type="scientific">Oxynema aestuarii AP17</name>
    <dbReference type="NCBI Taxonomy" id="2064643"/>
    <lineage>
        <taxon>Bacteria</taxon>
        <taxon>Bacillati</taxon>
        <taxon>Cyanobacteriota</taxon>
        <taxon>Cyanophyceae</taxon>
        <taxon>Oscillatoriophycideae</taxon>
        <taxon>Oscillatoriales</taxon>
        <taxon>Oscillatoriaceae</taxon>
        <taxon>Oxynema</taxon>
        <taxon>Oxynema aestuarii</taxon>
    </lineage>
</organism>
<dbReference type="Proteomes" id="UP000500857">
    <property type="component" value="Chromosome"/>
</dbReference>
<dbReference type="RefSeq" id="WP_168568310.1">
    <property type="nucleotide sequence ID" value="NZ_CP051167.1"/>
</dbReference>
<protein>
    <recommendedName>
        <fullName evidence="5">Ribbon-helix-helix protein CopG domain-containing protein</fullName>
    </recommendedName>
</protein>
<sequence length="241" mass="26603">MPSKPVTLRLPEELLAAIDAQVEMSESNRTDVVVEALEQVFSKRGSESEKTVDEAHLCKRIDRLERRVSQLEAKIGDRERLLEREMQSTGVIARKTAKSNNNCATTSPAEIAAGESSFDPPTDTEASSALGKAPKRAGESVKEIRQVKGKGTLKSTKTNQKRAIAEKSSKQGGSEWLAVKEAFEQLGGDPSDVNAVVTSLDGSRSVKFNRFRVLSASDYQAFGLEFRPDRRRRRLPCLRLL</sequence>
<dbReference type="KEGG" id="oxy:HCG48_05890"/>
<accession>A0A6H1TWL0</accession>
<name>A0A6H1TWL0_9CYAN</name>
<proteinExistence type="predicted"/>
<reference evidence="3 4" key="1">
    <citation type="submission" date="2020-04" db="EMBL/GenBank/DDBJ databases">
        <authorList>
            <person name="Basu S."/>
            <person name="Maruthanayagam V."/>
            <person name="Chakraborty S."/>
            <person name="Pramanik A."/>
            <person name="Mukherjee J."/>
            <person name="Brink B."/>
        </authorList>
    </citation>
    <scope>NUCLEOTIDE SEQUENCE [LARGE SCALE GENOMIC DNA]</scope>
    <source>
        <strain evidence="3 4">AP17</strain>
    </source>
</reference>
<evidence type="ECO:0000256" key="1">
    <source>
        <dbReference type="SAM" id="Coils"/>
    </source>
</evidence>
<dbReference type="EMBL" id="CP051167">
    <property type="protein sequence ID" value="QIZ70153.1"/>
    <property type="molecule type" value="Genomic_DNA"/>
</dbReference>
<evidence type="ECO:0000256" key="2">
    <source>
        <dbReference type="SAM" id="MobiDB-lite"/>
    </source>
</evidence>
<dbReference type="AlphaFoldDB" id="A0A6H1TWL0"/>